<reference evidence="2" key="1">
    <citation type="submission" date="2020-08" db="EMBL/GenBank/DDBJ databases">
        <title>Ramlibacter sp. GTP1 16S ribosomal RNA gene genome sequencing and assembly.</title>
        <authorList>
            <person name="Kang M."/>
        </authorList>
    </citation>
    <scope>NUCLEOTIDE SEQUENCE</scope>
    <source>
        <strain evidence="2">GTP1</strain>
    </source>
</reference>
<organism evidence="2 3">
    <name type="scientific">Ramlibacter albus</name>
    <dbReference type="NCBI Taxonomy" id="2079448"/>
    <lineage>
        <taxon>Bacteria</taxon>
        <taxon>Pseudomonadati</taxon>
        <taxon>Pseudomonadota</taxon>
        <taxon>Betaproteobacteria</taxon>
        <taxon>Burkholderiales</taxon>
        <taxon>Comamonadaceae</taxon>
        <taxon>Ramlibacter</taxon>
    </lineage>
</organism>
<proteinExistence type="predicted"/>
<evidence type="ECO:0000313" key="2">
    <source>
        <dbReference type="EMBL" id="MBC5767588.1"/>
    </source>
</evidence>
<evidence type="ECO:0000256" key="1">
    <source>
        <dbReference type="SAM" id="MobiDB-lite"/>
    </source>
</evidence>
<keyword evidence="3" id="KW-1185">Reference proteome</keyword>
<sequence>MAVSERSADRPETGSPVSGGYLAQLLRDRGYPAPTARMARAYVESLGANGRSELEALMRALSFGTEATSDVTTLLDRINALESSATLAAPSERPVLPLARKPTRRAPDLALLRQHGLHAYAKAGAAKLELDVLQIHGDEPATYTVRLDVAPSRAGSYDWASKIIFQFTLRELPMLGAFLLGYTASKAFSARNHGKGGTKALLIEDQGAHHFLRVNEVGNGQVAMPIAPAEIFGLAQLVLTALALNRPAVPPEATLELLRRVGGSM</sequence>
<name>A0A923S552_9BURK</name>
<feature type="region of interest" description="Disordered" evidence="1">
    <location>
        <begin position="1"/>
        <end position="20"/>
    </location>
</feature>
<feature type="compositionally biased region" description="Basic and acidic residues" evidence="1">
    <location>
        <begin position="1"/>
        <end position="12"/>
    </location>
</feature>
<protein>
    <submittedName>
        <fullName evidence="2">Uncharacterized protein</fullName>
    </submittedName>
</protein>
<dbReference type="RefSeq" id="WP_187084071.1">
    <property type="nucleotide sequence ID" value="NZ_JACORU010000011.1"/>
</dbReference>
<dbReference type="AlphaFoldDB" id="A0A923S552"/>
<gene>
    <name evidence="2" type="ORF">H8R02_24195</name>
</gene>
<comment type="caution">
    <text evidence="2">The sequence shown here is derived from an EMBL/GenBank/DDBJ whole genome shotgun (WGS) entry which is preliminary data.</text>
</comment>
<dbReference type="EMBL" id="JACORU010000011">
    <property type="protein sequence ID" value="MBC5767588.1"/>
    <property type="molecule type" value="Genomic_DNA"/>
</dbReference>
<dbReference type="Proteomes" id="UP000596827">
    <property type="component" value="Unassembled WGS sequence"/>
</dbReference>
<evidence type="ECO:0000313" key="3">
    <source>
        <dbReference type="Proteomes" id="UP000596827"/>
    </source>
</evidence>
<accession>A0A923S552</accession>